<dbReference type="RefSeq" id="WP_166174184.1">
    <property type="nucleotide sequence ID" value="NZ_CP045119.1"/>
</dbReference>
<evidence type="ECO:0000313" key="1">
    <source>
        <dbReference type="EMBL" id="QIN82142.1"/>
    </source>
</evidence>
<sequence>MKRMTMMISHEKTREVTREDVDRAIDVIERHLEKEARTRNLLDEQAIMRPKDLCKQQGLDMVAELRGMM</sequence>
<proteinExistence type="predicted"/>
<dbReference type="EMBL" id="CP045119">
    <property type="protein sequence ID" value="QIN82142.1"/>
    <property type="molecule type" value="Genomic_DNA"/>
</dbReference>
<protein>
    <submittedName>
        <fullName evidence="1">Uncharacterized protein</fullName>
    </submittedName>
</protein>
<evidence type="ECO:0000313" key="2">
    <source>
        <dbReference type="Proteomes" id="UP000501452"/>
    </source>
</evidence>
<keyword evidence="2" id="KW-1185">Reference proteome</keyword>
<reference evidence="1 2" key="1">
    <citation type="submission" date="2019-10" db="EMBL/GenBank/DDBJ databases">
        <title>Rubrobacter sp nov SCSIO 52090 isolated from a deep-sea sediment in the South China Sea.</title>
        <authorList>
            <person name="Chen R.W."/>
        </authorList>
    </citation>
    <scope>NUCLEOTIDE SEQUENCE [LARGE SCALE GENOMIC DNA]</scope>
    <source>
        <strain evidence="1 2">SCSIO 52909</strain>
    </source>
</reference>
<name>A0A6G8Q6R1_9ACTN</name>
<dbReference type="KEGG" id="rub:GBA63_05390"/>
<organism evidence="1 2">
    <name type="scientific">Rubrobacter tropicus</name>
    <dbReference type="NCBI Taxonomy" id="2653851"/>
    <lineage>
        <taxon>Bacteria</taxon>
        <taxon>Bacillati</taxon>
        <taxon>Actinomycetota</taxon>
        <taxon>Rubrobacteria</taxon>
        <taxon>Rubrobacterales</taxon>
        <taxon>Rubrobacteraceae</taxon>
        <taxon>Rubrobacter</taxon>
    </lineage>
</organism>
<gene>
    <name evidence="1" type="ORF">GBA63_05390</name>
</gene>
<dbReference type="Proteomes" id="UP000501452">
    <property type="component" value="Chromosome"/>
</dbReference>
<accession>A0A6G8Q6R1</accession>
<dbReference type="AlphaFoldDB" id="A0A6G8Q6R1"/>